<dbReference type="Pfam" id="PF10403">
    <property type="entry name" value="BHD_1"/>
    <property type="match status" value="1"/>
</dbReference>
<dbReference type="PANTHER" id="PTHR12135">
    <property type="entry name" value="DNA REPAIR PROTEIN XP-C / RAD4"/>
    <property type="match status" value="1"/>
</dbReference>
<comment type="caution">
    <text evidence="9">The sequence shown here is derived from an EMBL/GenBank/DDBJ whole genome shotgun (WGS) entry which is preliminary data.</text>
</comment>
<dbReference type="AlphaFoldDB" id="A0ABD3NP81"/>
<dbReference type="InterPro" id="IPR042488">
    <property type="entry name" value="Rad4_BHD3_sf"/>
</dbReference>
<feature type="region of interest" description="Disordered" evidence="6">
    <location>
        <begin position="462"/>
        <end position="494"/>
    </location>
</feature>
<keyword evidence="4" id="KW-0234">DNA repair</keyword>
<feature type="region of interest" description="Disordered" evidence="6">
    <location>
        <begin position="42"/>
        <end position="70"/>
    </location>
</feature>
<evidence type="ECO:0000313" key="10">
    <source>
        <dbReference type="Proteomes" id="UP001530315"/>
    </source>
</evidence>
<dbReference type="SMART" id="SM01032">
    <property type="entry name" value="BHD_3"/>
    <property type="match status" value="1"/>
</dbReference>
<evidence type="ECO:0000256" key="1">
    <source>
        <dbReference type="ARBA" id="ARBA00004123"/>
    </source>
</evidence>
<protein>
    <submittedName>
        <fullName evidence="9">Uncharacterized protein</fullName>
    </submittedName>
</protein>
<feature type="region of interest" description="Disordered" evidence="6">
    <location>
        <begin position="289"/>
        <end position="314"/>
    </location>
</feature>
<evidence type="ECO:0000313" key="9">
    <source>
        <dbReference type="EMBL" id="KAL3777361.1"/>
    </source>
</evidence>
<feature type="compositionally biased region" description="Polar residues" evidence="6">
    <location>
        <begin position="158"/>
        <end position="168"/>
    </location>
</feature>
<dbReference type="Gene3D" id="3.30.70.2460">
    <property type="entry name" value="Rad4, beta-hairpin domain BHD3"/>
    <property type="match status" value="1"/>
</dbReference>
<dbReference type="EMBL" id="JALLAZ020001295">
    <property type="protein sequence ID" value="KAL3777361.1"/>
    <property type="molecule type" value="Genomic_DNA"/>
</dbReference>
<evidence type="ECO:0000256" key="6">
    <source>
        <dbReference type="SAM" id="MobiDB-lite"/>
    </source>
</evidence>
<evidence type="ECO:0000259" key="7">
    <source>
        <dbReference type="SMART" id="SM01030"/>
    </source>
</evidence>
<keyword evidence="5" id="KW-0539">Nucleus</keyword>
<dbReference type="PANTHER" id="PTHR12135:SF0">
    <property type="entry name" value="DNA REPAIR PROTEIN COMPLEMENTING XP-C CELLS"/>
    <property type="match status" value="1"/>
</dbReference>
<evidence type="ECO:0000259" key="8">
    <source>
        <dbReference type="SMART" id="SM01032"/>
    </source>
</evidence>
<name>A0ABD3NP81_9STRA</name>
<dbReference type="InterPro" id="IPR018328">
    <property type="entry name" value="Rad4_beta-hairpin_dom3"/>
</dbReference>
<evidence type="ECO:0000256" key="3">
    <source>
        <dbReference type="ARBA" id="ARBA00022763"/>
    </source>
</evidence>
<feature type="domain" description="Rad4 beta-hairpin" evidence="7">
    <location>
        <begin position="666"/>
        <end position="719"/>
    </location>
</feature>
<organism evidence="9 10">
    <name type="scientific">Stephanodiscus triporus</name>
    <dbReference type="NCBI Taxonomy" id="2934178"/>
    <lineage>
        <taxon>Eukaryota</taxon>
        <taxon>Sar</taxon>
        <taxon>Stramenopiles</taxon>
        <taxon>Ochrophyta</taxon>
        <taxon>Bacillariophyta</taxon>
        <taxon>Coscinodiscophyceae</taxon>
        <taxon>Thalassiosirophycidae</taxon>
        <taxon>Stephanodiscales</taxon>
        <taxon>Stephanodiscaceae</taxon>
        <taxon>Stephanodiscus</taxon>
    </lineage>
</organism>
<feature type="region of interest" description="Disordered" evidence="6">
    <location>
        <begin position="333"/>
        <end position="352"/>
    </location>
</feature>
<comment type="similarity">
    <text evidence="2">Belongs to the XPC family.</text>
</comment>
<dbReference type="Pfam" id="PF10405">
    <property type="entry name" value="BHD_3"/>
    <property type="match status" value="1"/>
</dbReference>
<dbReference type="Pfam" id="PF10404">
    <property type="entry name" value="BHD_2"/>
    <property type="match status" value="1"/>
</dbReference>
<feature type="compositionally biased region" description="Basic and acidic residues" evidence="6">
    <location>
        <begin position="43"/>
        <end position="52"/>
    </location>
</feature>
<dbReference type="Gene3D" id="3.90.260.10">
    <property type="entry name" value="Transglutaminase-like"/>
    <property type="match status" value="1"/>
</dbReference>
<dbReference type="InterPro" id="IPR036985">
    <property type="entry name" value="Transglutaminase-like_sf"/>
</dbReference>
<feature type="compositionally biased region" description="Low complexity" evidence="6">
    <location>
        <begin position="55"/>
        <end position="69"/>
    </location>
</feature>
<feature type="compositionally biased region" description="Polar residues" evidence="6">
    <location>
        <begin position="289"/>
        <end position="302"/>
    </location>
</feature>
<feature type="region of interest" description="Disordered" evidence="6">
    <location>
        <begin position="361"/>
        <end position="396"/>
    </location>
</feature>
<gene>
    <name evidence="9" type="ORF">ACHAW5_002638</name>
</gene>
<evidence type="ECO:0000256" key="2">
    <source>
        <dbReference type="ARBA" id="ARBA00009525"/>
    </source>
</evidence>
<feature type="region of interest" description="Disordered" evidence="6">
    <location>
        <begin position="1"/>
        <end position="27"/>
    </location>
</feature>
<dbReference type="InterPro" id="IPR018326">
    <property type="entry name" value="Rad4_beta-hairpin_dom1"/>
</dbReference>
<dbReference type="GO" id="GO:0005634">
    <property type="term" value="C:nucleus"/>
    <property type="evidence" value="ECO:0007669"/>
    <property type="project" value="UniProtKB-SubCell"/>
</dbReference>
<evidence type="ECO:0000256" key="4">
    <source>
        <dbReference type="ARBA" id="ARBA00023204"/>
    </source>
</evidence>
<keyword evidence="10" id="KW-1185">Reference proteome</keyword>
<feature type="domain" description="Rad4 beta-hairpin" evidence="8">
    <location>
        <begin position="811"/>
        <end position="882"/>
    </location>
</feature>
<reference evidence="9 10" key="1">
    <citation type="submission" date="2024-10" db="EMBL/GenBank/DDBJ databases">
        <title>Updated reference genomes for cyclostephanoid diatoms.</title>
        <authorList>
            <person name="Roberts W.R."/>
            <person name="Alverson A.J."/>
        </authorList>
    </citation>
    <scope>NUCLEOTIDE SEQUENCE [LARGE SCALE GENOMIC DNA]</scope>
    <source>
        <strain evidence="9 10">AJA276-08</strain>
    </source>
</reference>
<dbReference type="Proteomes" id="UP001530315">
    <property type="component" value="Unassembled WGS sequence"/>
</dbReference>
<sequence length="923" mass="102451">MSHLAVPRAIESRDRLGDGDVDDDDDRDRSLLSHLAHSLIPQEFHHHRDEGMTKASSKSSSDGSNRSAAIIPTKRMLRRFSSWCFRFLNEAGDRRRAALRRNVAQGAAVTTATCASYGESSIRWRGGGRRRRSSPGDDDIVARGRSGRSQKGVGLLPSASNEQCDGTDSALHSAQTKRFVALNDDRYPNERTDFHTTAVDRLIRTLTCLSPQYDEDPQLYEGGESGGEVSDAIDAVERITGHEKTLLFLVMLRSLGWRARYVESLNPMPLELTVDHPLLQASYVSYTPNNNKRSKSLSSASLDNKPPAARGNSDDFEFNERLHNFFRFAAGTAGRNKRRKSQKNDATAKASSVHAVVDLVSDGDDDEALSAGGREDIERPSKRSSNSLPASSHEKENVDFDPLLSWVEVLCHGDDGAGDERVATPPAKSTKRVAMWVPIEVERECFDKPEDFESILAWTGSRRAGKPDHGRATTGSGDARKDGIGGGRSMSSPKSVRQWHRAIAHAKKSPVSYVLAVEHYLPREQDESEPGGRSLRGARFTDVTPRYASAWSRTLRLRGASSGREIVAGRGKCVDEWWRSSLKRANVHCRGRSDRNRVATATIASKTSAAVRSVTKVKTIAGKEVEVIEFESSNEDDDRNAAQLDCSDSDEDRERMEAKYLAGSMEKEKIPTSKAQFKQSPFYVIPSVLNSRDVLHPDACKNVCGVFKGELVYRRSDVSKALMATKWLYRGRKVKASELGNPAKQIKARKKAAAKGFQALSTYGVSEKAQRDMISSMNLKGGEEDDSMDDLYGEWQTEPWSPPYVGPEDAIPTNNYRNVEKALINPGLTHMDRTGLAPIARKLGIPYAPCMLGYDGHGGNRTATIRGIVVHDHNVALMREASVEWESHALEVENRERRDAILRRWKRLVVGMLTKERLDREYG</sequence>
<keyword evidence="3" id="KW-0227">DNA damage</keyword>
<dbReference type="GO" id="GO:0006281">
    <property type="term" value="P:DNA repair"/>
    <property type="evidence" value="ECO:0007669"/>
    <property type="project" value="UniProtKB-KW"/>
</dbReference>
<dbReference type="SMART" id="SM01030">
    <property type="entry name" value="BHD_1"/>
    <property type="match status" value="1"/>
</dbReference>
<dbReference type="InterPro" id="IPR004583">
    <property type="entry name" value="DNA_repair_Rad4"/>
</dbReference>
<dbReference type="InterPro" id="IPR018327">
    <property type="entry name" value="BHD_2"/>
</dbReference>
<evidence type="ECO:0000256" key="5">
    <source>
        <dbReference type="ARBA" id="ARBA00023242"/>
    </source>
</evidence>
<accession>A0ABD3NP81</accession>
<proteinExistence type="inferred from homology"/>
<feature type="region of interest" description="Disordered" evidence="6">
    <location>
        <begin position="124"/>
        <end position="168"/>
    </location>
</feature>
<comment type="subcellular location">
    <subcellularLocation>
        <location evidence="1">Nucleus</location>
    </subcellularLocation>
</comment>